<name>A0A976MCK1_THEOR</name>
<protein>
    <submittedName>
        <fullName evidence="2">Membrane skeletal protein IMC1</fullName>
    </submittedName>
</protein>
<dbReference type="Proteomes" id="UP000244811">
    <property type="component" value="Chromosome 2"/>
</dbReference>
<dbReference type="InterPro" id="IPR022086">
    <property type="entry name" value="IMCp"/>
</dbReference>
<evidence type="ECO:0000256" key="1">
    <source>
        <dbReference type="SAM" id="MobiDB-lite"/>
    </source>
</evidence>
<dbReference type="Pfam" id="PF12314">
    <property type="entry name" value="IMCp"/>
    <property type="match status" value="1"/>
</dbReference>
<feature type="region of interest" description="Disordered" evidence="1">
    <location>
        <begin position="715"/>
        <end position="747"/>
    </location>
</feature>
<sequence length="960" mass="108151">MVNSKSIELKESDDFKSDFEPKKGKLDSKDEANLSFYECPTAAASIQGFGEEGRYNSNSLDSEQDFNYYEGLGKTESLQFSNNSDSFNFSDLGTNCSDGGSVSTSQFTKAKGGYFAGYQAVLFEGTPSLKKGPEKFLDENSLKLSDNNINYLQENKPELNYLQMKRDFNNTGVGTQFTSEVKMDNNFVSFSPNFTFAQTPTFEASYQGQANKQESVIPFTVTSVRSEASNMNDFMKTGTSPVGMTPNTTFVNTALLPSIAEGAVSDAGSSVTGKGSTLSYIQEGFETIAVPKYRPVEVVERTVEVPVVHHIDTFVPKKEIQEVESYVKKPYTKYVDKVVEVPQVHYTDKIVEVPEYHEITRTVPKVEVQEKTNYVPKVEVKVVPKYVEVPVVKIVDKYEEYEQVEQVVKHVEKVEVVEVPKEVVKTVVKPVRKIVEKEKIVPIYEHRDVPVEKIRYVPKVETVEHLREVPKVVDVPVPYNVPKHQFVDQPYVVPKYRDVPVAVPVAKTVKPIYEDKGPTNYIDVPVHKPYFVIHDHLNFKTVNNFATNTNVNPFQAPNVNTTFVNTSFNVNPPTVAPNQPNWNPGLNTNFVPNTNNSNFVPGNNFNSFNAGTEYKDYQNVSYKVVGMNKVDLDKMAPEEKKKAQDKLNEALANPNFDVYKKSLEGNFDPNSNTVETNFNFPNTNVGTAGFTNWNNAPNANFNNAPGFNGLNAGNFNGFNNDVNDNKNDNNNNQNNQNNQNNNTNQNDFRVNFGNNFSRSYSNLGNNWNNWNKWSQNPPNNPYPNSAGGFQSNLSNNFSNKYKYDSNYSTSLSNWTDRLFKFFTGSKSPASANSNLAFNNMNSNEHPGHVGASKNNPYPHAKNPFDEFNTPSSKNNFWSKPSYNLLQESFRNWKVPNMNLDLEKNTPTNKMFFQETENPYAKYSNDQYYMSSGSGSVGHRADKFLDKSQVYPSSEVNSPTA</sequence>
<evidence type="ECO:0000313" key="2">
    <source>
        <dbReference type="EMBL" id="UKK01881.1"/>
    </source>
</evidence>
<gene>
    <name evidence="2" type="ORF">MACK_001234</name>
</gene>
<feature type="compositionally biased region" description="Polar residues" evidence="1">
    <location>
        <begin position="949"/>
        <end position="960"/>
    </location>
</feature>
<reference evidence="2" key="1">
    <citation type="submission" date="2022-07" db="EMBL/GenBank/DDBJ databases">
        <title>Evaluation of T. orientalis genome assembly methods using nanopore sequencing and analysis of variation between genomes.</title>
        <authorList>
            <person name="Yam J."/>
            <person name="Micallef M.L."/>
            <person name="Liu M."/>
            <person name="Djordjevic S.P."/>
            <person name="Bogema D.R."/>
            <person name="Jenkins C."/>
        </authorList>
    </citation>
    <scope>NUCLEOTIDE SEQUENCE</scope>
    <source>
        <strain evidence="2">Goon Nure</strain>
    </source>
</reference>
<dbReference type="EMBL" id="CP056071">
    <property type="protein sequence ID" value="UKK01881.1"/>
    <property type="molecule type" value="Genomic_DNA"/>
</dbReference>
<feature type="region of interest" description="Disordered" evidence="1">
    <location>
        <begin position="930"/>
        <end position="960"/>
    </location>
</feature>
<accession>A0A976MCK1</accession>
<organism evidence="2 3">
    <name type="scientific">Theileria orientalis</name>
    <dbReference type="NCBI Taxonomy" id="68886"/>
    <lineage>
        <taxon>Eukaryota</taxon>
        <taxon>Sar</taxon>
        <taxon>Alveolata</taxon>
        <taxon>Apicomplexa</taxon>
        <taxon>Aconoidasida</taxon>
        <taxon>Piroplasmida</taxon>
        <taxon>Theileriidae</taxon>
        <taxon>Theileria</taxon>
    </lineage>
</organism>
<evidence type="ECO:0000313" key="3">
    <source>
        <dbReference type="Proteomes" id="UP000244811"/>
    </source>
</evidence>
<proteinExistence type="predicted"/>
<dbReference type="AlphaFoldDB" id="A0A976MCK1"/>